<keyword evidence="1" id="KW-0812">Transmembrane</keyword>
<reference evidence="2 3" key="1">
    <citation type="submission" date="2017-09" db="EMBL/GenBank/DDBJ databases">
        <title>Depth-based differentiation of microbial function through sediment-hosted aquifers and enrichment of novel symbionts in the deep terrestrial subsurface.</title>
        <authorList>
            <person name="Probst A.J."/>
            <person name="Ladd B."/>
            <person name="Jarett J.K."/>
            <person name="Geller-Mcgrath D.E."/>
            <person name="Sieber C.M."/>
            <person name="Emerson J.B."/>
            <person name="Anantharaman K."/>
            <person name="Thomas B.C."/>
            <person name="Malmstrom R."/>
            <person name="Stieglmeier M."/>
            <person name="Klingl A."/>
            <person name="Woyke T."/>
            <person name="Ryan C.M."/>
            <person name="Banfield J.F."/>
        </authorList>
    </citation>
    <scope>NUCLEOTIDE SEQUENCE [LARGE SCALE GENOMIC DNA]</scope>
    <source>
        <strain evidence="2">CG11_big_fil_rev_8_21_14_0_20_39_34</strain>
    </source>
</reference>
<dbReference type="AlphaFoldDB" id="A0A2H0N5N6"/>
<evidence type="ECO:0000313" key="3">
    <source>
        <dbReference type="Proteomes" id="UP000229600"/>
    </source>
</evidence>
<comment type="caution">
    <text evidence="2">The sequence shown here is derived from an EMBL/GenBank/DDBJ whole genome shotgun (WGS) entry which is preliminary data.</text>
</comment>
<evidence type="ECO:0000313" key="2">
    <source>
        <dbReference type="EMBL" id="PIR04209.1"/>
    </source>
</evidence>
<name>A0A2H0N5N6_9BACT</name>
<evidence type="ECO:0000256" key="1">
    <source>
        <dbReference type="SAM" id="Phobius"/>
    </source>
</evidence>
<feature type="transmembrane region" description="Helical" evidence="1">
    <location>
        <begin position="41"/>
        <end position="63"/>
    </location>
</feature>
<gene>
    <name evidence="2" type="ORF">COV59_03430</name>
</gene>
<keyword evidence="1" id="KW-0472">Membrane</keyword>
<protein>
    <submittedName>
        <fullName evidence="2">Uncharacterized protein</fullName>
    </submittedName>
</protein>
<dbReference type="EMBL" id="PCWN01000007">
    <property type="protein sequence ID" value="PIR04209.1"/>
    <property type="molecule type" value="Genomic_DNA"/>
</dbReference>
<sequence length="65" mass="7780">MEFKAKICYDRQKCIFYTHILYCNRNMKNTLFIEKLKCKDIIFLFGISFLFYDFLLKGLGVAIPV</sequence>
<accession>A0A2H0N5N6</accession>
<dbReference type="Proteomes" id="UP000229600">
    <property type="component" value="Unassembled WGS sequence"/>
</dbReference>
<organism evidence="2 3">
    <name type="scientific">Candidatus Magasanikbacteria bacterium CG11_big_fil_rev_8_21_14_0_20_39_34</name>
    <dbReference type="NCBI Taxonomy" id="1974653"/>
    <lineage>
        <taxon>Bacteria</taxon>
        <taxon>Candidatus Magasanikiibacteriota</taxon>
    </lineage>
</organism>
<proteinExistence type="predicted"/>
<keyword evidence="1" id="KW-1133">Transmembrane helix</keyword>